<feature type="transmembrane region" description="Helical" evidence="7">
    <location>
        <begin position="225"/>
        <end position="241"/>
    </location>
</feature>
<dbReference type="GO" id="GO:0009246">
    <property type="term" value="P:enterobacterial common antigen biosynthetic process"/>
    <property type="evidence" value="ECO:0007669"/>
    <property type="project" value="TreeGrafter"/>
</dbReference>
<feature type="transmembrane region" description="Helical" evidence="7">
    <location>
        <begin position="172"/>
        <end position="190"/>
    </location>
</feature>
<evidence type="ECO:0000256" key="6">
    <source>
        <dbReference type="ARBA" id="ARBA00023136"/>
    </source>
</evidence>
<dbReference type="Pfam" id="PF01757">
    <property type="entry name" value="Acyl_transf_3"/>
    <property type="match status" value="1"/>
</dbReference>
<keyword evidence="6 7" id="KW-0472">Membrane</keyword>
<keyword evidence="4 7" id="KW-0812">Transmembrane</keyword>
<comment type="similarity">
    <text evidence="2">Belongs to the acyltransferase 3 family.</text>
</comment>
<evidence type="ECO:0000256" key="5">
    <source>
        <dbReference type="ARBA" id="ARBA00022989"/>
    </source>
</evidence>
<comment type="subcellular location">
    <subcellularLocation>
        <location evidence="1">Cell membrane</location>
        <topology evidence="1">Multi-pass membrane protein</topology>
    </subcellularLocation>
</comment>
<feature type="transmembrane region" description="Helical" evidence="7">
    <location>
        <begin position="58"/>
        <end position="81"/>
    </location>
</feature>
<dbReference type="PANTHER" id="PTHR40074">
    <property type="entry name" value="O-ACETYLTRANSFERASE WECH"/>
    <property type="match status" value="1"/>
</dbReference>
<keyword evidence="3" id="KW-1003">Cell membrane</keyword>
<evidence type="ECO:0000313" key="10">
    <source>
        <dbReference type="Proteomes" id="UP001238163"/>
    </source>
</evidence>
<dbReference type="InterPro" id="IPR002656">
    <property type="entry name" value="Acyl_transf_3_dom"/>
</dbReference>
<comment type="caution">
    <text evidence="9">The sequence shown here is derived from an EMBL/GenBank/DDBJ whole genome shotgun (WGS) entry which is preliminary data.</text>
</comment>
<evidence type="ECO:0000259" key="8">
    <source>
        <dbReference type="Pfam" id="PF01757"/>
    </source>
</evidence>
<sequence>MASAAAAAPAVPRLSTDPALHRPATGHLDVLDDWRALAMFLIVVYHLLFLVFRQLPHVYGGVGALADSGTALFALLAGFLCQYQSTNFRFLPFLRKKALTILCPYAIATVLLELMQCIRGGNYQLLSFVREVLVSLLAGRGGVHLWFVPMLMIFFLLTPLTLWLMRQRWHHVVIALFFVLSLVIGRAGYLQVLHNTLYFLPFYLLGMAGALDHERWLLWLRRRQLVLASLSVVLFFVACVLPDEAHIQTLCRLVFSLAYIGTLARNAATATAGIGKSMRELLLRISPTSFGIYLYHNSFIGVIVAPIFRRYVTVLSEPLILVSLLVAAVLTTLLMTAGVVAVQLGLKKLGVKNTRWIIA</sequence>
<feature type="transmembrane region" description="Helical" evidence="7">
    <location>
        <begin position="289"/>
        <end position="308"/>
    </location>
</feature>
<name>A0AAE3VDV6_9BACT</name>
<keyword evidence="10" id="KW-1185">Reference proteome</keyword>
<feature type="transmembrane region" description="Helical" evidence="7">
    <location>
        <begin position="143"/>
        <end position="165"/>
    </location>
</feature>
<evidence type="ECO:0000256" key="7">
    <source>
        <dbReference type="SAM" id="Phobius"/>
    </source>
</evidence>
<evidence type="ECO:0000256" key="2">
    <source>
        <dbReference type="ARBA" id="ARBA00007400"/>
    </source>
</evidence>
<evidence type="ECO:0000313" key="9">
    <source>
        <dbReference type="EMBL" id="MDQ0288426.1"/>
    </source>
</evidence>
<feature type="domain" description="Acyltransferase 3" evidence="8">
    <location>
        <begin position="32"/>
        <end position="335"/>
    </location>
</feature>
<feature type="transmembrane region" description="Helical" evidence="7">
    <location>
        <begin position="320"/>
        <end position="346"/>
    </location>
</feature>
<dbReference type="GO" id="GO:0016413">
    <property type="term" value="F:O-acetyltransferase activity"/>
    <property type="evidence" value="ECO:0007669"/>
    <property type="project" value="TreeGrafter"/>
</dbReference>
<dbReference type="PANTHER" id="PTHR40074:SF2">
    <property type="entry name" value="O-ACETYLTRANSFERASE WECH"/>
    <property type="match status" value="1"/>
</dbReference>
<keyword evidence="5 7" id="KW-1133">Transmembrane helix</keyword>
<organism evidence="9 10">
    <name type="scientific">Oligosphaera ethanolica</name>
    <dbReference type="NCBI Taxonomy" id="760260"/>
    <lineage>
        <taxon>Bacteria</taxon>
        <taxon>Pseudomonadati</taxon>
        <taxon>Lentisphaerota</taxon>
        <taxon>Oligosphaeria</taxon>
        <taxon>Oligosphaerales</taxon>
        <taxon>Oligosphaeraceae</taxon>
        <taxon>Oligosphaera</taxon>
    </lineage>
</organism>
<dbReference type="Proteomes" id="UP001238163">
    <property type="component" value="Unassembled WGS sequence"/>
</dbReference>
<proteinExistence type="inferred from homology"/>
<evidence type="ECO:0000256" key="1">
    <source>
        <dbReference type="ARBA" id="ARBA00004651"/>
    </source>
</evidence>
<dbReference type="EMBL" id="JAUSVL010000001">
    <property type="protein sequence ID" value="MDQ0288426.1"/>
    <property type="molecule type" value="Genomic_DNA"/>
</dbReference>
<feature type="transmembrane region" description="Helical" evidence="7">
    <location>
        <begin position="34"/>
        <end position="52"/>
    </location>
</feature>
<gene>
    <name evidence="9" type="ORF">J3R75_000533</name>
</gene>
<evidence type="ECO:0000256" key="4">
    <source>
        <dbReference type="ARBA" id="ARBA00022692"/>
    </source>
</evidence>
<dbReference type="GO" id="GO:0005886">
    <property type="term" value="C:plasma membrane"/>
    <property type="evidence" value="ECO:0007669"/>
    <property type="project" value="UniProtKB-SubCell"/>
</dbReference>
<accession>A0AAE3VDV6</accession>
<feature type="transmembrane region" description="Helical" evidence="7">
    <location>
        <begin position="247"/>
        <end position="268"/>
    </location>
</feature>
<reference evidence="9" key="1">
    <citation type="submission" date="2023-07" db="EMBL/GenBank/DDBJ databases">
        <title>Genomic Encyclopedia of Type Strains, Phase IV (KMG-IV): sequencing the most valuable type-strain genomes for metagenomic binning, comparative biology and taxonomic classification.</title>
        <authorList>
            <person name="Goeker M."/>
        </authorList>
    </citation>
    <scope>NUCLEOTIDE SEQUENCE</scope>
    <source>
        <strain evidence="9">DSM 24202</strain>
    </source>
</reference>
<protein>
    <submittedName>
        <fullName evidence="9">Surface polysaccharide O-acyltransferase-like enzyme</fullName>
    </submittedName>
</protein>
<dbReference type="AlphaFoldDB" id="A0AAE3VDV6"/>
<evidence type="ECO:0000256" key="3">
    <source>
        <dbReference type="ARBA" id="ARBA00022475"/>
    </source>
</evidence>
<dbReference type="RefSeq" id="WP_307259750.1">
    <property type="nucleotide sequence ID" value="NZ_JAUSVL010000001.1"/>
</dbReference>